<organism evidence="1 2">
    <name type="scientific">Gossypium australe</name>
    <dbReference type="NCBI Taxonomy" id="47621"/>
    <lineage>
        <taxon>Eukaryota</taxon>
        <taxon>Viridiplantae</taxon>
        <taxon>Streptophyta</taxon>
        <taxon>Embryophyta</taxon>
        <taxon>Tracheophyta</taxon>
        <taxon>Spermatophyta</taxon>
        <taxon>Magnoliopsida</taxon>
        <taxon>eudicotyledons</taxon>
        <taxon>Gunneridae</taxon>
        <taxon>Pentapetalae</taxon>
        <taxon>rosids</taxon>
        <taxon>malvids</taxon>
        <taxon>Malvales</taxon>
        <taxon>Malvaceae</taxon>
        <taxon>Malvoideae</taxon>
        <taxon>Gossypium</taxon>
    </lineage>
</organism>
<comment type="caution">
    <text evidence="1">The sequence shown here is derived from an EMBL/GenBank/DDBJ whole genome shotgun (WGS) entry which is preliminary data.</text>
</comment>
<keyword evidence="2" id="KW-1185">Reference proteome</keyword>
<evidence type="ECO:0000313" key="2">
    <source>
        <dbReference type="Proteomes" id="UP000325315"/>
    </source>
</evidence>
<proteinExistence type="predicted"/>
<gene>
    <name evidence="1" type="ORF">EPI10_015953</name>
</gene>
<name>A0A5B6VMC4_9ROSI</name>
<accession>A0A5B6VMC4</accession>
<dbReference type="OrthoDB" id="1305589at2759"/>
<sequence>MCFMCQCFDDTDPTLHMSFPRPRLKFKPIQILAREIKELRNKRIKLVKVLWHRNGVEDATWEP</sequence>
<dbReference type="AlphaFoldDB" id="A0A5B6VMC4"/>
<dbReference type="Proteomes" id="UP000325315">
    <property type="component" value="Unassembled WGS sequence"/>
</dbReference>
<evidence type="ECO:0000313" key="1">
    <source>
        <dbReference type="EMBL" id="KAA3470225.1"/>
    </source>
</evidence>
<dbReference type="EMBL" id="SMMG02000006">
    <property type="protein sequence ID" value="KAA3470225.1"/>
    <property type="molecule type" value="Genomic_DNA"/>
</dbReference>
<reference evidence="2" key="1">
    <citation type="journal article" date="2019" name="Plant Biotechnol. J.">
        <title>Genome sequencing of the Australian wild diploid species Gossypium australe highlights disease resistance and delayed gland morphogenesis.</title>
        <authorList>
            <person name="Cai Y."/>
            <person name="Cai X."/>
            <person name="Wang Q."/>
            <person name="Wang P."/>
            <person name="Zhang Y."/>
            <person name="Cai C."/>
            <person name="Xu Y."/>
            <person name="Wang K."/>
            <person name="Zhou Z."/>
            <person name="Wang C."/>
            <person name="Geng S."/>
            <person name="Li B."/>
            <person name="Dong Q."/>
            <person name="Hou Y."/>
            <person name="Wang H."/>
            <person name="Ai P."/>
            <person name="Liu Z."/>
            <person name="Yi F."/>
            <person name="Sun M."/>
            <person name="An G."/>
            <person name="Cheng J."/>
            <person name="Zhang Y."/>
            <person name="Shi Q."/>
            <person name="Xie Y."/>
            <person name="Shi X."/>
            <person name="Chang Y."/>
            <person name="Huang F."/>
            <person name="Chen Y."/>
            <person name="Hong S."/>
            <person name="Mi L."/>
            <person name="Sun Q."/>
            <person name="Zhang L."/>
            <person name="Zhou B."/>
            <person name="Peng R."/>
            <person name="Zhang X."/>
            <person name="Liu F."/>
        </authorList>
    </citation>
    <scope>NUCLEOTIDE SEQUENCE [LARGE SCALE GENOMIC DNA]</scope>
    <source>
        <strain evidence="2">cv. PA1801</strain>
    </source>
</reference>
<protein>
    <submittedName>
        <fullName evidence="1">DNA/RNA polymerases superfamily protein</fullName>
    </submittedName>
</protein>